<comment type="function">
    <text evidence="10">Functions in the biosynthesis of the anionic phospholipids phosphatidylglycerol and cardiolipin.</text>
</comment>
<evidence type="ECO:0000256" key="9">
    <source>
        <dbReference type="ARBA" id="ARBA00048586"/>
    </source>
</evidence>
<dbReference type="VEuPathDB" id="FungiDB:CJJ07_001660"/>
<dbReference type="CDD" id="cd09137">
    <property type="entry name" value="PLDc_PGS1_euk_2"/>
    <property type="match status" value="1"/>
</dbReference>
<dbReference type="InterPro" id="IPR025202">
    <property type="entry name" value="PLD-like_dom"/>
</dbReference>
<comment type="catalytic activity">
    <reaction evidence="9 10">
        <text>a CDP-1,2-diacyl-sn-glycerol + sn-glycerol 3-phosphate = a 1,2-diacyl-sn-glycero-3-phospho-(1'-sn-glycero-3'-phosphate) + CMP + H(+)</text>
        <dbReference type="Rhea" id="RHEA:12593"/>
        <dbReference type="ChEBI" id="CHEBI:15378"/>
        <dbReference type="ChEBI" id="CHEBI:57597"/>
        <dbReference type="ChEBI" id="CHEBI:58332"/>
        <dbReference type="ChEBI" id="CHEBI:60110"/>
        <dbReference type="ChEBI" id="CHEBI:60377"/>
        <dbReference type="EC" id="2.7.8.5"/>
    </reaction>
</comment>
<keyword evidence="3 10" id="KW-0444">Lipid biosynthesis</keyword>
<dbReference type="Pfam" id="PF13091">
    <property type="entry name" value="PLDc_2"/>
    <property type="match status" value="1"/>
</dbReference>
<keyword evidence="10" id="KW-0496">Mitochondrion</keyword>
<dbReference type="InterPro" id="IPR016270">
    <property type="entry name" value="PGS1"/>
</dbReference>
<gene>
    <name evidence="12" type="ORF">QG37_02574</name>
</gene>
<evidence type="ECO:0000256" key="4">
    <source>
        <dbReference type="ARBA" id="ARBA00022679"/>
    </source>
</evidence>
<dbReference type="VEuPathDB" id="FungiDB:CJI97_000224"/>
<dbReference type="PROSITE" id="PS50035">
    <property type="entry name" value="PLD"/>
    <property type="match status" value="1"/>
</dbReference>
<dbReference type="SMART" id="SM00155">
    <property type="entry name" value="PLDc"/>
    <property type="match status" value="2"/>
</dbReference>
<evidence type="ECO:0000256" key="1">
    <source>
        <dbReference type="ARBA" id="ARBA00005042"/>
    </source>
</evidence>
<keyword evidence="5" id="KW-0677">Repeat</keyword>
<evidence type="ECO:0000256" key="10">
    <source>
        <dbReference type="RuleBase" id="RU365024"/>
    </source>
</evidence>
<dbReference type="UniPathway" id="UPA00084">
    <property type="reaction ID" value="UER00503"/>
</dbReference>
<evidence type="ECO:0000256" key="7">
    <source>
        <dbReference type="ARBA" id="ARBA00023209"/>
    </source>
</evidence>
<sequence>MVIRLAAAHNRMLGSVYNYFFGARQAASPKARLYATNNVAFPPEVSSLFHPRLTTIFQQLDAIAPRFTTKGSNIEVLTNPTDFYAKLKQKILNAQSKVFLSSLYVGKGQVELVETLSEALAKNEELKVYILTDALRGTREAPNNPSSASLLVTLVEKYGKHRVDIRMYHTPHLSGFKKNLAPKRVNESFGLQHMKLYGFDNEVMLSGANLSQDYFTDRQDRYYLFKDAAITDYYFKIHKAVASLSYQLLTTAKPHKHQTFRLSWPTSNKSCEPDINFHRFISDSSHLLEPLLKQHQLNDFEQYTDTDDFDTIVYPVSQFTPLFHAQNDASTEKPAILRLLTFLDSSKIKWWFTAGYFNMLPQIQDKLCNGKAAGTVITASAKANSFYKSPGVSYYIPEAYLLIAKKFLEELKRREKDELIKLYEWQNGVVNTPGGWSYHAKGLWITVPEEDEPCITVIGSSNFTKRAYSLDLETNAIVITKDEDLKHRMRSEIDNLMLHAHRLQLEDFKPKLKQPTEKQEEKLDAQGNPITPLEVYEVGEDRKISYGVHLALKFFGGKL</sequence>
<dbReference type="VEuPathDB" id="FungiDB:CJI96_0000949"/>
<accession>A0A0L0P3E3</accession>
<dbReference type="PANTHER" id="PTHR12586:SF1">
    <property type="entry name" value="CDP-DIACYLGLYCEROL--GLYCEROL-3-PHOSPHATE 3-PHOSPHATIDYLTRANSFERASE, MITOCHONDRIAL"/>
    <property type="match status" value="1"/>
</dbReference>
<evidence type="ECO:0000256" key="5">
    <source>
        <dbReference type="ARBA" id="ARBA00022737"/>
    </source>
</evidence>
<feature type="domain" description="PLD phosphodiesterase" evidence="11">
    <location>
        <begin position="188"/>
        <end position="214"/>
    </location>
</feature>
<keyword evidence="10" id="KW-0067">ATP-binding</keyword>
<dbReference type="AlphaFoldDB" id="A0A0L0P3E3"/>
<evidence type="ECO:0000256" key="2">
    <source>
        <dbReference type="ARBA" id="ARBA00010682"/>
    </source>
</evidence>
<comment type="similarity">
    <text evidence="2 10">Belongs to the CDP-alcohol phosphatidyltransferase class-II family.</text>
</comment>
<proteinExistence type="inferred from homology"/>
<keyword evidence="4 10" id="KW-0808">Transferase</keyword>
<dbReference type="GO" id="GO:0005739">
    <property type="term" value="C:mitochondrion"/>
    <property type="evidence" value="ECO:0007669"/>
    <property type="project" value="UniProtKB-SubCell"/>
</dbReference>
<keyword evidence="8 10" id="KW-1208">Phospholipid metabolism</keyword>
<reference evidence="13" key="1">
    <citation type="journal article" date="2015" name="BMC Genomics">
        <title>Draft genome of a commonly misdiagnosed multidrug resistant pathogen Candida auris.</title>
        <authorList>
            <person name="Chatterjee S."/>
            <person name="Alampalli S.V."/>
            <person name="Nageshan R.K."/>
            <person name="Chettiar S.T."/>
            <person name="Joshi S."/>
            <person name="Tatu U.S."/>
        </authorList>
    </citation>
    <scope>NUCLEOTIDE SEQUENCE [LARGE SCALE GENOMIC DNA]</scope>
    <source>
        <strain evidence="13">6684</strain>
    </source>
</reference>
<comment type="subcellular location">
    <subcellularLocation>
        <location evidence="10">Mitochondrion</location>
    </subcellularLocation>
</comment>
<dbReference type="EMBL" id="LGST01000018">
    <property type="protein sequence ID" value="KNE00541.1"/>
    <property type="molecule type" value="Genomic_DNA"/>
</dbReference>
<dbReference type="GO" id="GO:0005524">
    <property type="term" value="F:ATP binding"/>
    <property type="evidence" value="ECO:0007669"/>
    <property type="project" value="UniProtKB-KW"/>
</dbReference>
<keyword evidence="10" id="KW-0547">Nucleotide-binding</keyword>
<dbReference type="InterPro" id="IPR001736">
    <property type="entry name" value="PLipase_D/transphosphatidylase"/>
</dbReference>
<evidence type="ECO:0000256" key="3">
    <source>
        <dbReference type="ARBA" id="ARBA00022516"/>
    </source>
</evidence>
<dbReference type="VEuPathDB" id="FungiDB:B9J08_000222"/>
<keyword evidence="6 10" id="KW-0443">Lipid metabolism</keyword>
<dbReference type="GO" id="GO:0032049">
    <property type="term" value="P:cardiolipin biosynthetic process"/>
    <property type="evidence" value="ECO:0007669"/>
    <property type="project" value="InterPro"/>
</dbReference>
<dbReference type="PANTHER" id="PTHR12586">
    <property type="entry name" value="CDP-DIACYLGLYCEROL--SERINE O-PHOSPHATIDYLTRANSFERASE"/>
    <property type="match status" value="1"/>
</dbReference>
<dbReference type="Proteomes" id="UP000037122">
    <property type="component" value="Unassembled WGS sequence"/>
</dbReference>
<evidence type="ECO:0000256" key="8">
    <source>
        <dbReference type="ARBA" id="ARBA00023264"/>
    </source>
</evidence>
<dbReference type="GO" id="GO:0008444">
    <property type="term" value="F:CDP-diacylglycerol-glycerol-3-phosphate 3-phosphatidyltransferase activity"/>
    <property type="evidence" value="ECO:0007669"/>
    <property type="project" value="UniProtKB-EC"/>
</dbReference>
<protein>
    <recommendedName>
        <fullName evidence="10">CDP-diacylglycerol--glycerol-3-phosphate 3-phosphatidyltransferase</fullName>
        <ecNumber evidence="10">2.7.8.5</ecNumber>
    </recommendedName>
</protein>
<organism evidence="12 13">
    <name type="scientific">Candidozyma auris</name>
    <name type="common">Yeast</name>
    <name type="synonym">Candida auris</name>
    <dbReference type="NCBI Taxonomy" id="498019"/>
    <lineage>
        <taxon>Eukaryota</taxon>
        <taxon>Fungi</taxon>
        <taxon>Dikarya</taxon>
        <taxon>Ascomycota</taxon>
        <taxon>Saccharomycotina</taxon>
        <taxon>Pichiomycetes</taxon>
        <taxon>Metschnikowiaceae</taxon>
        <taxon>Candidozyma</taxon>
    </lineage>
</organism>
<dbReference type="EC" id="2.7.8.5" evidence="10"/>
<dbReference type="VEuPathDB" id="FungiDB:CJJ09_002195"/>
<evidence type="ECO:0000259" key="11">
    <source>
        <dbReference type="PROSITE" id="PS50035"/>
    </source>
</evidence>
<dbReference type="Gene3D" id="3.30.870.10">
    <property type="entry name" value="Endonuclease Chain A"/>
    <property type="match status" value="2"/>
</dbReference>
<evidence type="ECO:0000313" key="13">
    <source>
        <dbReference type="Proteomes" id="UP000037122"/>
    </source>
</evidence>
<comment type="caution">
    <text evidence="12">The sequence shown here is derived from an EMBL/GenBank/DDBJ whole genome shotgun (WGS) entry which is preliminary data.</text>
</comment>
<evidence type="ECO:0000313" key="12">
    <source>
        <dbReference type="EMBL" id="KNE00541.1"/>
    </source>
</evidence>
<dbReference type="VEuPathDB" id="FungiDB:QG37_02574"/>
<dbReference type="SUPFAM" id="SSF56024">
    <property type="entry name" value="Phospholipase D/nuclease"/>
    <property type="match status" value="2"/>
</dbReference>
<evidence type="ECO:0000256" key="6">
    <source>
        <dbReference type="ARBA" id="ARBA00023098"/>
    </source>
</evidence>
<keyword evidence="7 10" id="KW-0594">Phospholipid biosynthesis</keyword>
<dbReference type="CDD" id="cd09135">
    <property type="entry name" value="PLDc_PGS1_euk_1"/>
    <property type="match status" value="1"/>
</dbReference>
<name>A0A0L0P3E3_CANAR</name>
<comment type="pathway">
    <text evidence="1 10">Phospholipid metabolism; phosphatidylglycerol biosynthesis; phosphatidylglycerol from CDP-diacylglycerol: step 1/2.</text>
</comment>